<feature type="signal peptide" evidence="1">
    <location>
        <begin position="1"/>
        <end position="26"/>
    </location>
</feature>
<feature type="domain" description="Lipoprotein LPP20-like" evidence="2">
    <location>
        <begin position="83"/>
        <end position="144"/>
    </location>
</feature>
<evidence type="ECO:0000313" key="3">
    <source>
        <dbReference type="EMBL" id="SQB98026.1"/>
    </source>
</evidence>
<keyword evidence="3" id="KW-0449">Lipoprotein</keyword>
<dbReference type="InterPro" id="IPR024952">
    <property type="entry name" value="LPP20-like_dom"/>
</dbReference>
<organism evidence="3 4">
    <name type="scientific">Helicobacter fennelliae</name>
    <dbReference type="NCBI Taxonomy" id="215"/>
    <lineage>
        <taxon>Bacteria</taxon>
        <taxon>Pseudomonadati</taxon>
        <taxon>Campylobacterota</taxon>
        <taxon>Epsilonproteobacteria</taxon>
        <taxon>Campylobacterales</taxon>
        <taxon>Helicobacteraceae</taxon>
        <taxon>Helicobacter</taxon>
    </lineage>
</organism>
<dbReference type="Proteomes" id="UP000250166">
    <property type="component" value="Unassembled WGS sequence"/>
</dbReference>
<keyword evidence="1" id="KW-0732">Signal</keyword>
<feature type="chain" id="PRO_5016166126" evidence="1">
    <location>
        <begin position="27"/>
        <end position="168"/>
    </location>
</feature>
<dbReference type="EMBL" id="UAWL01000006">
    <property type="protein sequence ID" value="SQB98026.1"/>
    <property type="molecule type" value="Genomic_DNA"/>
</dbReference>
<sequence>MQTQKSSILRKILICALSCSALWALNQDSAEQATQATKEVESVNVATIPQGTNISPLNNQHVIELEAVGIGVAPQESCTPAQAVAMAKRAAIVDAYRQLGEQMYGIQLNSNDSVRNMVLQNSTIKTRLNALIRGAQIKETSCQQGVCQVNMELRLDGRVWSKVLGISL</sequence>
<reference evidence="3 4" key="1">
    <citation type="submission" date="2018-06" db="EMBL/GenBank/DDBJ databases">
        <authorList>
            <consortium name="Pathogen Informatics"/>
            <person name="Doyle S."/>
        </authorList>
    </citation>
    <scope>NUCLEOTIDE SEQUENCE [LARGE SCALE GENOMIC DNA]</scope>
    <source>
        <strain evidence="3 4">NCTC13102</strain>
    </source>
</reference>
<dbReference type="Pfam" id="PF02169">
    <property type="entry name" value="LPP20"/>
    <property type="match status" value="1"/>
</dbReference>
<name>A0A2X3BFC2_9HELI</name>
<accession>A0A2X3BFC2</accession>
<gene>
    <name evidence="3" type="ORF">NCTC13102_00476</name>
</gene>
<evidence type="ECO:0000313" key="4">
    <source>
        <dbReference type="Proteomes" id="UP000250166"/>
    </source>
</evidence>
<protein>
    <submittedName>
        <fullName evidence="3">Lipoprotein</fullName>
    </submittedName>
</protein>
<dbReference type="AlphaFoldDB" id="A0A2X3BFC2"/>
<evidence type="ECO:0000256" key="1">
    <source>
        <dbReference type="SAM" id="SignalP"/>
    </source>
</evidence>
<proteinExistence type="predicted"/>
<evidence type="ECO:0000259" key="2">
    <source>
        <dbReference type="Pfam" id="PF02169"/>
    </source>
</evidence>